<comment type="caution">
    <text evidence="1">The sequence shown here is derived from an EMBL/GenBank/DDBJ whole genome shotgun (WGS) entry which is preliminary data.</text>
</comment>
<dbReference type="Proteomes" id="UP000309997">
    <property type="component" value="Unassembled WGS sequence"/>
</dbReference>
<reference evidence="1 2" key="1">
    <citation type="journal article" date="2024" name="Plant Biotechnol. J.">
        <title>Genome and CRISPR/Cas9 system of a widespread forest tree (Populus alba) in the world.</title>
        <authorList>
            <person name="Liu Y.J."/>
            <person name="Jiang P.F."/>
            <person name="Han X.M."/>
            <person name="Li X.Y."/>
            <person name="Wang H.M."/>
            <person name="Wang Y.J."/>
            <person name="Wang X.X."/>
            <person name="Zeng Q.Y."/>
        </authorList>
    </citation>
    <scope>NUCLEOTIDE SEQUENCE [LARGE SCALE GENOMIC DNA]</scope>
    <source>
        <strain evidence="2">cv. PAL-ZL1</strain>
    </source>
</reference>
<evidence type="ECO:0000313" key="2">
    <source>
        <dbReference type="Proteomes" id="UP000309997"/>
    </source>
</evidence>
<keyword evidence="2" id="KW-1185">Reference proteome</keyword>
<evidence type="ECO:0000313" key="1">
    <source>
        <dbReference type="EMBL" id="KAL3575608.1"/>
    </source>
</evidence>
<organism evidence="1 2">
    <name type="scientific">Populus alba</name>
    <name type="common">White poplar</name>
    <dbReference type="NCBI Taxonomy" id="43335"/>
    <lineage>
        <taxon>Eukaryota</taxon>
        <taxon>Viridiplantae</taxon>
        <taxon>Streptophyta</taxon>
        <taxon>Embryophyta</taxon>
        <taxon>Tracheophyta</taxon>
        <taxon>Spermatophyta</taxon>
        <taxon>Magnoliopsida</taxon>
        <taxon>eudicotyledons</taxon>
        <taxon>Gunneridae</taxon>
        <taxon>Pentapetalae</taxon>
        <taxon>rosids</taxon>
        <taxon>fabids</taxon>
        <taxon>Malpighiales</taxon>
        <taxon>Salicaceae</taxon>
        <taxon>Saliceae</taxon>
        <taxon>Populus</taxon>
    </lineage>
</organism>
<protein>
    <submittedName>
        <fullName evidence="1">Uncharacterized protein</fullName>
    </submittedName>
</protein>
<proteinExistence type="predicted"/>
<name>A0ACC4BAJ4_POPAL</name>
<accession>A0ACC4BAJ4</accession>
<sequence>MSGSSSYLAMTALVQDSCFTLEVVASYFPGKLFTQKSNIFNSMEYMDSKQASSAVLLLKGQGFGIFTAFNDRIGKPMTGVWYYNMVEKEMMKHLCIRTEVLISEVIHLRAGKEKDMAIHMIR</sequence>
<gene>
    <name evidence="1" type="ORF">D5086_023709</name>
</gene>
<dbReference type="EMBL" id="RCHU02000012">
    <property type="protein sequence ID" value="KAL3575608.1"/>
    <property type="molecule type" value="Genomic_DNA"/>
</dbReference>